<sequence>AIAIAIARPSVSADAATDTDTDAGMDIRPHAARSDSDRLCGAAAHGSVADGDRPGRRPPPRHQDAKAQRPPVRRHRRSLPGVLCRRVGLRRARAASPRPRRARPLSRGARAHRHAAGTGQACLDSGVRLRRRTGIRIRTTGRPGGGRRGRSDCGAGAACPCAASPPGQRDPCESRGSDGERTGRPRAGSHAGGLAAEHAMGRSARWKLTDIEPGVPGSRRPVDHAGNPVGQPRGAVVHTWDCVGRGGVGRRAVGHRAVSGILNSFLLVMGHDALDVLHMAGGLHGRVMRNTADLLFGRAH</sequence>
<proteinExistence type="predicted"/>
<feature type="compositionally biased region" description="Low complexity" evidence="1">
    <location>
        <begin position="153"/>
        <end position="167"/>
    </location>
</feature>
<reference evidence="3" key="1">
    <citation type="journal article" date="2018" name="Nat. Microbiol.">
        <title>Leveraging single-cell genomics to expand the fungal tree of life.</title>
        <authorList>
            <person name="Ahrendt S.R."/>
            <person name="Quandt C.A."/>
            <person name="Ciobanu D."/>
            <person name="Clum A."/>
            <person name="Salamov A."/>
            <person name="Andreopoulos B."/>
            <person name="Cheng J.F."/>
            <person name="Woyke T."/>
            <person name="Pelin A."/>
            <person name="Henrissat B."/>
            <person name="Reynolds N.K."/>
            <person name="Benny G.L."/>
            <person name="Smith M.E."/>
            <person name="James T.Y."/>
            <person name="Grigoriev I.V."/>
        </authorList>
    </citation>
    <scope>NUCLEOTIDE SEQUENCE [LARGE SCALE GENOMIC DNA]</scope>
    <source>
        <strain evidence="3">ATCC 52028</strain>
    </source>
</reference>
<name>A0A4P9WW58_9FUNG</name>
<feature type="compositionally biased region" description="Basic and acidic residues" evidence="1">
    <location>
        <begin position="50"/>
        <end position="67"/>
    </location>
</feature>
<feature type="compositionally biased region" description="Basic residues" evidence="1">
    <location>
        <begin position="87"/>
        <end position="115"/>
    </location>
</feature>
<dbReference type="EMBL" id="ML010017">
    <property type="protein sequence ID" value="RKO96378.1"/>
    <property type="molecule type" value="Genomic_DNA"/>
</dbReference>
<evidence type="ECO:0000313" key="3">
    <source>
        <dbReference type="Proteomes" id="UP000268535"/>
    </source>
</evidence>
<feature type="compositionally biased region" description="Basic and acidic residues" evidence="1">
    <location>
        <begin position="170"/>
        <end position="183"/>
    </location>
</feature>
<feature type="region of interest" description="Disordered" evidence="1">
    <location>
        <begin position="1"/>
        <end position="121"/>
    </location>
</feature>
<feature type="region of interest" description="Disordered" evidence="1">
    <location>
        <begin position="213"/>
        <end position="232"/>
    </location>
</feature>
<accession>A0A4P9WW58</accession>
<evidence type="ECO:0000313" key="2">
    <source>
        <dbReference type="EMBL" id="RKO96378.1"/>
    </source>
</evidence>
<evidence type="ECO:0000256" key="1">
    <source>
        <dbReference type="SAM" id="MobiDB-lite"/>
    </source>
</evidence>
<dbReference type="AlphaFoldDB" id="A0A4P9WW58"/>
<organism evidence="2 3">
    <name type="scientific">Caulochytrium protostelioides</name>
    <dbReference type="NCBI Taxonomy" id="1555241"/>
    <lineage>
        <taxon>Eukaryota</taxon>
        <taxon>Fungi</taxon>
        <taxon>Fungi incertae sedis</taxon>
        <taxon>Chytridiomycota</taxon>
        <taxon>Chytridiomycota incertae sedis</taxon>
        <taxon>Chytridiomycetes</taxon>
        <taxon>Caulochytriales</taxon>
        <taxon>Caulochytriaceae</taxon>
        <taxon>Caulochytrium</taxon>
    </lineage>
</organism>
<dbReference type="Proteomes" id="UP000268535">
    <property type="component" value="Unassembled WGS sequence"/>
</dbReference>
<feature type="non-terminal residue" evidence="2">
    <location>
        <position position="1"/>
    </location>
</feature>
<feature type="compositionally biased region" description="Basic and acidic residues" evidence="1">
    <location>
        <begin position="25"/>
        <end position="38"/>
    </location>
</feature>
<gene>
    <name evidence="2" type="ORF">CAUPRSCDRAFT_11931</name>
</gene>
<protein>
    <submittedName>
        <fullName evidence="2">Uncharacterized protein</fullName>
    </submittedName>
</protein>
<feature type="region of interest" description="Disordered" evidence="1">
    <location>
        <begin position="137"/>
        <end position="199"/>
    </location>
</feature>